<dbReference type="PRINTS" id="PR00080">
    <property type="entry name" value="SDRFAMILY"/>
</dbReference>
<keyword evidence="5" id="KW-1185">Reference proteome</keyword>
<dbReference type="EMBL" id="JBHEZZ010000038">
    <property type="protein sequence ID" value="MFC1407079.1"/>
    <property type="molecule type" value="Genomic_DNA"/>
</dbReference>
<evidence type="ECO:0000256" key="2">
    <source>
        <dbReference type="ARBA" id="ARBA00023002"/>
    </source>
</evidence>
<dbReference type="Gene3D" id="3.40.50.720">
    <property type="entry name" value="NAD(P)-binding Rossmann-like Domain"/>
    <property type="match status" value="1"/>
</dbReference>
<dbReference type="PRINTS" id="PR00081">
    <property type="entry name" value="GDHRDH"/>
</dbReference>
<gene>
    <name evidence="4" type="ORF">ACEZDJ_37925</name>
</gene>
<dbReference type="PANTHER" id="PTHR44196:SF1">
    <property type="entry name" value="DEHYDROGENASE_REDUCTASE SDR FAMILY MEMBER 7B"/>
    <property type="match status" value="1"/>
</dbReference>
<proteinExistence type="inferred from homology"/>
<dbReference type="PANTHER" id="PTHR44196">
    <property type="entry name" value="DEHYDROGENASE/REDUCTASE SDR FAMILY MEMBER 7B"/>
    <property type="match status" value="1"/>
</dbReference>
<keyword evidence="2 4" id="KW-0560">Oxidoreductase</keyword>
<dbReference type="InterPro" id="IPR002347">
    <property type="entry name" value="SDR_fam"/>
</dbReference>
<comment type="caution">
    <text evidence="4">The sequence shown here is derived from an EMBL/GenBank/DDBJ whole genome shotgun (WGS) entry which is preliminary data.</text>
</comment>
<comment type="similarity">
    <text evidence="1 3">Belongs to the short-chain dehydrogenases/reductases (SDR) family.</text>
</comment>
<evidence type="ECO:0000256" key="3">
    <source>
        <dbReference type="RuleBase" id="RU000363"/>
    </source>
</evidence>
<reference evidence="4 5" key="1">
    <citation type="submission" date="2024-09" db="EMBL/GenBank/DDBJ databases">
        <authorList>
            <person name="Lee S.D."/>
        </authorList>
    </citation>
    <scope>NUCLEOTIDE SEQUENCE [LARGE SCALE GENOMIC DNA]</scope>
    <source>
        <strain evidence="4 5">N1-5</strain>
    </source>
</reference>
<name>A0ABV6V040_9ACTN</name>
<dbReference type="GO" id="GO:0016491">
    <property type="term" value="F:oxidoreductase activity"/>
    <property type="evidence" value="ECO:0007669"/>
    <property type="project" value="UniProtKB-KW"/>
</dbReference>
<dbReference type="InterPro" id="IPR020904">
    <property type="entry name" value="Sc_DH/Rdtase_CS"/>
</dbReference>
<dbReference type="InterPro" id="IPR036291">
    <property type="entry name" value="NAD(P)-bd_dom_sf"/>
</dbReference>
<dbReference type="Pfam" id="PF00106">
    <property type="entry name" value="adh_short"/>
    <property type="match status" value="1"/>
</dbReference>
<evidence type="ECO:0000313" key="4">
    <source>
        <dbReference type="EMBL" id="MFC1407079.1"/>
    </source>
</evidence>
<dbReference type="EC" id="1.-.-.-" evidence="4"/>
<evidence type="ECO:0000256" key="1">
    <source>
        <dbReference type="ARBA" id="ARBA00006484"/>
    </source>
</evidence>
<dbReference type="SUPFAM" id="SSF51735">
    <property type="entry name" value="NAD(P)-binding Rossmann-fold domains"/>
    <property type="match status" value="1"/>
</dbReference>
<accession>A0ABV6V040</accession>
<dbReference type="PROSITE" id="PS00061">
    <property type="entry name" value="ADH_SHORT"/>
    <property type="match status" value="1"/>
</dbReference>
<evidence type="ECO:0000313" key="5">
    <source>
        <dbReference type="Proteomes" id="UP001592528"/>
    </source>
</evidence>
<protein>
    <submittedName>
        <fullName evidence="4">SDR family oxidoreductase</fullName>
        <ecNumber evidence="4">1.-.-.-</ecNumber>
    </submittedName>
</protein>
<dbReference type="Proteomes" id="UP001592528">
    <property type="component" value="Unassembled WGS sequence"/>
</dbReference>
<sequence>MAVAVVTGASRGLGRALARALAEQGWSLVLDARGAEALGAVAAELDGPVVVLPGDVADPGHRAELVSAARGLGGIDLLVNNASVLGAEPLVPLAEQSLAGFAEALTVNTVAPLGLVQAALPLLRESGGAVLNISSDAAVEAYETWGGYGATKAALDHWSAVLAQEEPALRVWSVDPGDMRTAMYAAAVPGDDDSGRPLPEQAAVPALLELIGSAAGSGRYTVSGRTVKEWTR</sequence>
<dbReference type="RefSeq" id="WP_030266642.1">
    <property type="nucleotide sequence ID" value="NZ_JBHEZZ010000038.1"/>
</dbReference>
<organism evidence="4 5">
    <name type="scientific">Streptacidiphilus cavernicola</name>
    <dbReference type="NCBI Taxonomy" id="3342716"/>
    <lineage>
        <taxon>Bacteria</taxon>
        <taxon>Bacillati</taxon>
        <taxon>Actinomycetota</taxon>
        <taxon>Actinomycetes</taxon>
        <taxon>Kitasatosporales</taxon>
        <taxon>Streptomycetaceae</taxon>
        <taxon>Streptacidiphilus</taxon>
    </lineage>
</organism>